<dbReference type="RefSeq" id="WP_050430824.1">
    <property type="nucleotide sequence ID" value="NZ_CP012159.1"/>
</dbReference>
<evidence type="ECO:0000313" key="1">
    <source>
        <dbReference type="EMBL" id="AKT38616.1"/>
    </source>
</evidence>
<dbReference type="AlphaFoldDB" id="A0A0K1ECM2"/>
<accession>A0A0K1ECM2</accession>
<reference evidence="1 2" key="1">
    <citation type="submission" date="2015-07" db="EMBL/GenBank/DDBJ databases">
        <title>Genome analysis of myxobacterium Chondromyces crocatus Cm c5 reveals a high potential for natural compound synthesis and the genetic basis for the loss of fruiting body formation.</title>
        <authorList>
            <person name="Zaburannyi N."/>
            <person name="Bunk B."/>
            <person name="Maier J."/>
            <person name="Overmann J."/>
            <person name="Mueller R."/>
        </authorList>
    </citation>
    <scope>NUCLEOTIDE SEQUENCE [LARGE SCALE GENOMIC DNA]</scope>
    <source>
        <strain evidence="1 2">Cm c5</strain>
    </source>
</reference>
<dbReference type="Proteomes" id="UP000067626">
    <property type="component" value="Chromosome"/>
</dbReference>
<proteinExistence type="predicted"/>
<dbReference type="SUPFAM" id="SSF63829">
    <property type="entry name" value="Calcium-dependent phosphotriesterase"/>
    <property type="match status" value="1"/>
</dbReference>
<gene>
    <name evidence="1" type="ORF">CMC5_027630</name>
</gene>
<protein>
    <submittedName>
        <fullName evidence="1">Uncharacterized protein</fullName>
    </submittedName>
</protein>
<organism evidence="1 2">
    <name type="scientific">Chondromyces crocatus</name>
    <dbReference type="NCBI Taxonomy" id="52"/>
    <lineage>
        <taxon>Bacteria</taxon>
        <taxon>Pseudomonadati</taxon>
        <taxon>Myxococcota</taxon>
        <taxon>Polyangia</taxon>
        <taxon>Polyangiales</taxon>
        <taxon>Polyangiaceae</taxon>
        <taxon>Chondromyces</taxon>
    </lineage>
</organism>
<evidence type="ECO:0000313" key="2">
    <source>
        <dbReference type="Proteomes" id="UP000067626"/>
    </source>
</evidence>
<dbReference type="OrthoDB" id="5490180at2"/>
<dbReference type="EMBL" id="CP012159">
    <property type="protein sequence ID" value="AKT38616.1"/>
    <property type="molecule type" value="Genomic_DNA"/>
</dbReference>
<dbReference type="KEGG" id="ccro:CMC5_027630"/>
<keyword evidence="2" id="KW-1185">Reference proteome</keyword>
<name>A0A0K1ECM2_CHOCO</name>
<sequence length="663" mass="71265">MAYTQFAPPLSGARGTFHASSDDYLYFLQTDGAGAGRIKKVLVPPHAIVSEGAGAAFTVGTTLRLDEGSASLRRAGGSITRLNGALLCELEEPPPDLAHVDPEKLRTCSYSSAPLTEDGQSERGRYYAVKTVRLGHHAIVRIYKDLVDGLTKADWVTYQLHREPMDVLSGLPGPRALTQHDGHHGVTLDSGALLYIPFDAQAPPGAHVLFDGMSSPHQIAAHGDLLYVVDDAGIWQIDPRQRRSPSRIHAGIAQGVGLLVAADGETFYVAEQGQGGRLLRITGGRRAVLLEGLGDVGFLRWADPRRASLLLTRRSPANQLLRVSGLTGDEPHAEVLMDGATQDPWSAEELTPGQWFVASQEGIGRLETAPPADFGFGIGLVPFQCVVPSGEHEGKADTSHLMGAPFKVENVAFGGTLVVTLDHLRARQAGAHYYRVSLAEGAALVRHDGSPELKRDATASWVATDIPVHCVGGQSHLHALRREEDGWQSLSLAARIDSTRVPNGMATLRVELFDERGVAFAAASRRLRIDNARCDAGFEGMLLNGTAAQTHCGCVGYHDKQGDTVTLRFTAAHPTRPVPYTLRFYRGHAHLPSLLTSGMTAVDTVQQVTLPLHKLMNSCDVASVDVHLVVPSRVTDGMSMLSHLHGEARWTCMLVPDAVLLGG</sequence>